<evidence type="ECO:0000313" key="3">
    <source>
        <dbReference type="Proteomes" id="UP000054007"/>
    </source>
</evidence>
<feature type="compositionally biased region" description="Basic and acidic residues" evidence="1">
    <location>
        <begin position="21"/>
        <end position="42"/>
    </location>
</feature>
<gene>
    <name evidence="2" type="ORF">CYLTODRAFT_495027</name>
</gene>
<keyword evidence="3" id="KW-1185">Reference proteome</keyword>
<sequence>MVFTKSKGRPRRHATVALAKEAIRENKQRYEHQHKERRTAQRKERRKGRREELASRRPSMHWTPPTYSLLELQDNAYSGFPTPEDPTLATLYCRLRCIYMQITDSLDGDAEKWFSALVEVIQYSRGEALYSHMMMLESVLRALEPYFRAMAVTYDTYAIFFRKAPENWATEVSDMAAAVHMWKDRIRTVLDAYAMGAGHLRLHVLNGHI</sequence>
<accession>A0A0D7AX08</accession>
<evidence type="ECO:0000313" key="2">
    <source>
        <dbReference type="EMBL" id="KIY61816.1"/>
    </source>
</evidence>
<reference evidence="2 3" key="1">
    <citation type="journal article" date="2015" name="Fungal Genet. Biol.">
        <title>Evolution of novel wood decay mechanisms in Agaricales revealed by the genome sequences of Fistulina hepatica and Cylindrobasidium torrendii.</title>
        <authorList>
            <person name="Floudas D."/>
            <person name="Held B.W."/>
            <person name="Riley R."/>
            <person name="Nagy L.G."/>
            <person name="Koehler G."/>
            <person name="Ransdell A.S."/>
            <person name="Younus H."/>
            <person name="Chow J."/>
            <person name="Chiniquy J."/>
            <person name="Lipzen A."/>
            <person name="Tritt A."/>
            <person name="Sun H."/>
            <person name="Haridas S."/>
            <person name="LaButti K."/>
            <person name="Ohm R.A."/>
            <person name="Kues U."/>
            <person name="Blanchette R.A."/>
            <person name="Grigoriev I.V."/>
            <person name="Minto R.E."/>
            <person name="Hibbett D.S."/>
        </authorList>
    </citation>
    <scope>NUCLEOTIDE SEQUENCE [LARGE SCALE GENOMIC DNA]</scope>
    <source>
        <strain evidence="2 3">FP15055 ss-10</strain>
    </source>
</reference>
<proteinExistence type="predicted"/>
<dbReference type="Proteomes" id="UP000054007">
    <property type="component" value="Unassembled WGS sequence"/>
</dbReference>
<evidence type="ECO:0000256" key="1">
    <source>
        <dbReference type="SAM" id="MobiDB-lite"/>
    </source>
</evidence>
<dbReference type="EMBL" id="KN880866">
    <property type="protein sequence ID" value="KIY61816.1"/>
    <property type="molecule type" value="Genomic_DNA"/>
</dbReference>
<protein>
    <submittedName>
        <fullName evidence="2">Uncharacterized protein</fullName>
    </submittedName>
</protein>
<dbReference type="AlphaFoldDB" id="A0A0D7AX08"/>
<feature type="region of interest" description="Disordered" evidence="1">
    <location>
        <begin position="21"/>
        <end position="60"/>
    </location>
</feature>
<organism evidence="2 3">
    <name type="scientific">Cylindrobasidium torrendii FP15055 ss-10</name>
    <dbReference type="NCBI Taxonomy" id="1314674"/>
    <lineage>
        <taxon>Eukaryota</taxon>
        <taxon>Fungi</taxon>
        <taxon>Dikarya</taxon>
        <taxon>Basidiomycota</taxon>
        <taxon>Agaricomycotina</taxon>
        <taxon>Agaricomycetes</taxon>
        <taxon>Agaricomycetidae</taxon>
        <taxon>Agaricales</taxon>
        <taxon>Marasmiineae</taxon>
        <taxon>Physalacriaceae</taxon>
        <taxon>Cylindrobasidium</taxon>
    </lineage>
</organism>
<name>A0A0D7AX08_9AGAR</name>